<dbReference type="EMBL" id="JBHULN010000008">
    <property type="protein sequence ID" value="MFD2571982.1"/>
    <property type="molecule type" value="Genomic_DNA"/>
</dbReference>
<protein>
    <recommendedName>
        <fullName evidence="3">Lipocalin-like domain-containing protein</fullName>
    </recommendedName>
</protein>
<proteinExistence type="predicted"/>
<comment type="caution">
    <text evidence="1">The sequence shown here is derived from an EMBL/GenBank/DDBJ whole genome shotgun (WGS) entry which is preliminary data.</text>
</comment>
<dbReference type="RefSeq" id="WP_381523972.1">
    <property type="nucleotide sequence ID" value="NZ_JBHULN010000008.1"/>
</dbReference>
<evidence type="ECO:0008006" key="3">
    <source>
        <dbReference type="Google" id="ProtNLM"/>
    </source>
</evidence>
<evidence type="ECO:0000313" key="1">
    <source>
        <dbReference type="EMBL" id="MFD2571982.1"/>
    </source>
</evidence>
<dbReference type="PROSITE" id="PS51257">
    <property type="entry name" value="PROKAR_LIPOPROTEIN"/>
    <property type="match status" value="1"/>
</dbReference>
<organism evidence="1 2">
    <name type="scientific">Spirosoma soli</name>
    <dbReference type="NCBI Taxonomy" id="1770529"/>
    <lineage>
        <taxon>Bacteria</taxon>
        <taxon>Pseudomonadati</taxon>
        <taxon>Bacteroidota</taxon>
        <taxon>Cytophagia</taxon>
        <taxon>Cytophagales</taxon>
        <taxon>Cytophagaceae</taxon>
        <taxon>Spirosoma</taxon>
    </lineage>
</organism>
<gene>
    <name evidence="1" type="ORF">ACFSUS_15165</name>
</gene>
<dbReference type="Proteomes" id="UP001597469">
    <property type="component" value="Unassembled WGS sequence"/>
</dbReference>
<name>A0ABW5M5Z0_9BACT</name>
<evidence type="ECO:0000313" key="2">
    <source>
        <dbReference type="Proteomes" id="UP001597469"/>
    </source>
</evidence>
<keyword evidence="2" id="KW-1185">Reference proteome</keyword>
<accession>A0ABW5M5Z0</accession>
<reference evidence="2" key="1">
    <citation type="journal article" date="2019" name="Int. J. Syst. Evol. Microbiol.">
        <title>The Global Catalogue of Microorganisms (GCM) 10K type strain sequencing project: providing services to taxonomists for standard genome sequencing and annotation.</title>
        <authorList>
            <consortium name="The Broad Institute Genomics Platform"/>
            <consortium name="The Broad Institute Genome Sequencing Center for Infectious Disease"/>
            <person name="Wu L."/>
            <person name="Ma J."/>
        </authorList>
    </citation>
    <scope>NUCLEOTIDE SEQUENCE [LARGE SCALE GENOMIC DNA]</scope>
    <source>
        <strain evidence="2">KCTC 42805</strain>
    </source>
</reference>
<sequence>MHIVKFAFLFSLLIVAFSCKDDEPTVVSKSQLIARSWQIQALTITLGTTPIPGYTRGGAQNIINLDAFRLNFKPDGSYVQTNEDGSVDSNYSWKFINSETAFALITQPSQYTVQWTLDELTDRTLNFSRKIAANSTDPSDLYYLNLLKAAGLPTAAGATLSIKATAAS</sequence>